<sequence length="177" mass="20411">MDVYVSRGRPHLRRSLPTQVVFNYIVLSNVQIARKKEDNNLDLLSRTKENNSDLHNLVAFSFYVLLGFLQLRNPQSPAPFQIHPKTSFLSIASYLAYYLTLWVGLKFSIPFRTKNTLMEVFGSLSLISLVLMLLPDHSNWGESLKYIAYTLLFLIHVVAFIIRVVRTRKVAPPLLPY</sequence>
<dbReference type="PANTHER" id="PTHR34115:SF15">
    <property type="entry name" value="PROTEIN, PUTATIVE-RELATED"/>
    <property type="match status" value="1"/>
</dbReference>
<protein>
    <submittedName>
        <fullName evidence="2">Transmembrane protein, putative</fullName>
    </submittedName>
</protein>
<keyword evidence="4" id="KW-1185">Reference proteome</keyword>
<dbReference type="Proteomes" id="UP000002051">
    <property type="component" value="Chromosome 8"/>
</dbReference>
<feature type="transmembrane region" description="Helical" evidence="1">
    <location>
        <begin position="91"/>
        <end position="109"/>
    </location>
</feature>
<dbReference type="EMBL" id="CM001224">
    <property type="protein sequence ID" value="KEH18760.1"/>
    <property type="molecule type" value="Genomic_DNA"/>
</dbReference>
<reference evidence="3" key="3">
    <citation type="submission" date="2015-04" db="UniProtKB">
        <authorList>
            <consortium name="EnsemblPlants"/>
        </authorList>
    </citation>
    <scope>IDENTIFICATION</scope>
    <source>
        <strain evidence="3">cv. Jemalong A17</strain>
    </source>
</reference>
<evidence type="ECO:0000313" key="3">
    <source>
        <dbReference type="EnsemblPlants" id="KEH18760"/>
    </source>
</evidence>
<reference evidence="2 4" key="1">
    <citation type="journal article" date="2011" name="Nature">
        <title>The Medicago genome provides insight into the evolution of rhizobial symbioses.</title>
        <authorList>
            <person name="Young N.D."/>
            <person name="Debelle F."/>
            <person name="Oldroyd G.E."/>
            <person name="Geurts R."/>
            <person name="Cannon S.B."/>
            <person name="Udvardi M.K."/>
            <person name="Benedito V.A."/>
            <person name="Mayer K.F."/>
            <person name="Gouzy J."/>
            <person name="Schoof H."/>
            <person name="Van de Peer Y."/>
            <person name="Proost S."/>
            <person name="Cook D.R."/>
            <person name="Meyers B.C."/>
            <person name="Spannagl M."/>
            <person name="Cheung F."/>
            <person name="De Mita S."/>
            <person name="Krishnakumar V."/>
            <person name="Gundlach H."/>
            <person name="Zhou S."/>
            <person name="Mudge J."/>
            <person name="Bharti A.K."/>
            <person name="Murray J.D."/>
            <person name="Naoumkina M.A."/>
            <person name="Rosen B."/>
            <person name="Silverstein K.A."/>
            <person name="Tang H."/>
            <person name="Rombauts S."/>
            <person name="Zhao P.X."/>
            <person name="Zhou P."/>
            <person name="Barbe V."/>
            <person name="Bardou P."/>
            <person name="Bechner M."/>
            <person name="Bellec A."/>
            <person name="Berger A."/>
            <person name="Berges H."/>
            <person name="Bidwell S."/>
            <person name="Bisseling T."/>
            <person name="Choisne N."/>
            <person name="Couloux A."/>
            <person name="Denny R."/>
            <person name="Deshpande S."/>
            <person name="Dai X."/>
            <person name="Doyle J.J."/>
            <person name="Dudez A.M."/>
            <person name="Farmer A.D."/>
            <person name="Fouteau S."/>
            <person name="Franken C."/>
            <person name="Gibelin C."/>
            <person name="Gish J."/>
            <person name="Goldstein S."/>
            <person name="Gonzalez A.J."/>
            <person name="Green P.J."/>
            <person name="Hallab A."/>
            <person name="Hartog M."/>
            <person name="Hua A."/>
            <person name="Humphray S.J."/>
            <person name="Jeong D.H."/>
            <person name="Jing Y."/>
            <person name="Jocker A."/>
            <person name="Kenton S.M."/>
            <person name="Kim D.J."/>
            <person name="Klee K."/>
            <person name="Lai H."/>
            <person name="Lang C."/>
            <person name="Lin S."/>
            <person name="Macmil S.L."/>
            <person name="Magdelenat G."/>
            <person name="Matthews L."/>
            <person name="McCorrison J."/>
            <person name="Monaghan E.L."/>
            <person name="Mun J.H."/>
            <person name="Najar F.Z."/>
            <person name="Nicholson C."/>
            <person name="Noirot C."/>
            <person name="O'Bleness M."/>
            <person name="Paule C.R."/>
            <person name="Poulain J."/>
            <person name="Prion F."/>
            <person name="Qin B."/>
            <person name="Qu C."/>
            <person name="Retzel E.F."/>
            <person name="Riddle C."/>
            <person name="Sallet E."/>
            <person name="Samain S."/>
            <person name="Samson N."/>
            <person name="Sanders I."/>
            <person name="Saurat O."/>
            <person name="Scarpelli C."/>
            <person name="Schiex T."/>
            <person name="Segurens B."/>
            <person name="Severin A.J."/>
            <person name="Sherrier D.J."/>
            <person name="Shi R."/>
            <person name="Sims S."/>
            <person name="Singer S.R."/>
            <person name="Sinharoy S."/>
            <person name="Sterck L."/>
            <person name="Viollet A."/>
            <person name="Wang B.B."/>
            <person name="Wang K."/>
            <person name="Wang M."/>
            <person name="Wang X."/>
            <person name="Warfsmann J."/>
            <person name="Weissenbach J."/>
            <person name="White D.D."/>
            <person name="White J.D."/>
            <person name="Wiley G.B."/>
            <person name="Wincker P."/>
            <person name="Xing Y."/>
            <person name="Yang L."/>
            <person name="Yao Z."/>
            <person name="Ying F."/>
            <person name="Zhai J."/>
            <person name="Zhou L."/>
            <person name="Zuber A."/>
            <person name="Denarie J."/>
            <person name="Dixon R.A."/>
            <person name="May G.D."/>
            <person name="Schwartz D.C."/>
            <person name="Rogers J."/>
            <person name="Quetier F."/>
            <person name="Town C.D."/>
            <person name="Roe B.A."/>
        </authorList>
    </citation>
    <scope>NUCLEOTIDE SEQUENCE [LARGE SCALE GENOMIC DNA]</scope>
    <source>
        <strain evidence="2">A17</strain>
        <strain evidence="3 4">cv. Jemalong A17</strain>
    </source>
</reference>
<name>A0A072TYZ1_MEDTR</name>
<evidence type="ECO:0000313" key="4">
    <source>
        <dbReference type="Proteomes" id="UP000002051"/>
    </source>
</evidence>
<dbReference type="EnsemblPlants" id="KEH18760">
    <property type="protein sequence ID" value="KEH18760"/>
    <property type="gene ID" value="MTR_8g028335"/>
</dbReference>
<feature type="transmembrane region" description="Helical" evidence="1">
    <location>
        <begin position="146"/>
        <end position="165"/>
    </location>
</feature>
<gene>
    <name evidence="2" type="ordered locus">MTR_8g028335</name>
</gene>
<dbReference type="HOGENOM" id="CLU_1646255_0_0_1"/>
<keyword evidence="1" id="KW-0472">Membrane</keyword>
<organism evidence="2 4">
    <name type="scientific">Medicago truncatula</name>
    <name type="common">Barrel medic</name>
    <name type="synonym">Medicago tribuloides</name>
    <dbReference type="NCBI Taxonomy" id="3880"/>
    <lineage>
        <taxon>Eukaryota</taxon>
        <taxon>Viridiplantae</taxon>
        <taxon>Streptophyta</taxon>
        <taxon>Embryophyta</taxon>
        <taxon>Tracheophyta</taxon>
        <taxon>Spermatophyta</taxon>
        <taxon>Magnoliopsida</taxon>
        <taxon>eudicotyledons</taxon>
        <taxon>Gunneridae</taxon>
        <taxon>Pentapetalae</taxon>
        <taxon>rosids</taxon>
        <taxon>fabids</taxon>
        <taxon>Fabales</taxon>
        <taxon>Fabaceae</taxon>
        <taxon>Papilionoideae</taxon>
        <taxon>50 kb inversion clade</taxon>
        <taxon>NPAAA clade</taxon>
        <taxon>Hologalegina</taxon>
        <taxon>IRL clade</taxon>
        <taxon>Trifolieae</taxon>
        <taxon>Medicago</taxon>
    </lineage>
</organism>
<evidence type="ECO:0000256" key="1">
    <source>
        <dbReference type="SAM" id="Phobius"/>
    </source>
</evidence>
<evidence type="ECO:0000313" key="2">
    <source>
        <dbReference type="EMBL" id="KEH18760.1"/>
    </source>
</evidence>
<feature type="transmembrane region" description="Helical" evidence="1">
    <location>
        <begin position="116"/>
        <end position="134"/>
    </location>
</feature>
<dbReference type="AlphaFoldDB" id="A0A072TYZ1"/>
<reference evidence="2 4" key="2">
    <citation type="journal article" date="2014" name="BMC Genomics">
        <title>An improved genome release (version Mt4.0) for the model legume Medicago truncatula.</title>
        <authorList>
            <person name="Tang H."/>
            <person name="Krishnakumar V."/>
            <person name="Bidwell S."/>
            <person name="Rosen B."/>
            <person name="Chan A."/>
            <person name="Zhou S."/>
            <person name="Gentzbittel L."/>
            <person name="Childs K.L."/>
            <person name="Yandell M."/>
            <person name="Gundlach H."/>
            <person name="Mayer K.F."/>
            <person name="Schwartz D.C."/>
            <person name="Town C.D."/>
        </authorList>
    </citation>
    <scope>GENOME REANNOTATION</scope>
    <source>
        <strain evidence="2">A17</strain>
        <strain evidence="3 4">cv. Jemalong A17</strain>
    </source>
</reference>
<keyword evidence="1" id="KW-1133">Transmembrane helix</keyword>
<proteinExistence type="predicted"/>
<accession>A0A072TYZ1</accession>
<feature type="transmembrane region" description="Helical" evidence="1">
    <location>
        <begin position="54"/>
        <end position="71"/>
    </location>
</feature>
<dbReference type="PANTHER" id="PTHR34115">
    <property type="entry name" value="PROTEIN, PUTATIVE-RELATED"/>
    <property type="match status" value="1"/>
</dbReference>
<dbReference type="InterPro" id="IPR053258">
    <property type="entry name" value="Ca-permeable_cation_channel"/>
</dbReference>
<keyword evidence="1 2" id="KW-0812">Transmembrane</keyword>